<gene>
    <name evidence="3" type="ORF">GSLYS_00003228001</name>
</gene>
<keyword evidence="4" id="KW-1185">Reference proteome</keyword>
<feature type="non-terminal residue" evidence="3">
    <location>
        <position position="1"/>
    </location>
</feature>
<evidence type="ECO:0000313" key="4">
    <source>
        <dbReference type="Proteomes" id="UP001497497"/>
    </source>
</evidence>
<dbReference type="GO" id="GO:0005509">
    <property type="term" value="F:calcium ion binding"/>
    <property type="evidence" value="ECO:0007669"/>
    <property type="project" value="UniProtKB-UniRule"/>
</dbReference>
<dbReference type="GO" id="GO:0007156">
    <property type="term" value="P:homophilic cell adhesion via plasma membrane adhesion molecules"/>
    <property type="evidence" value="ECO:0007669"/>
    <property type="project" value="InterPro"/>
</dbReference>
<feature type="domain" description="Cadherin" evidence="2">
    <location>
        <begin position="1"/>
        <end position="94"/>
    </location>
</feature>
<organism evidence="3 4">
    <name type="scientific">Lymnaea stagnalis</name>
    <name type="common">Great pond snail</name>
    <name type="synonym">Helix stagnalis</name>
    <dbReference type="NCBI Taxonomy" id="6523"/>
    <lineage>
        <taxon>Eukaryota</taxon>
        <taxon>Metazoa</taxon>
        <taxon>Spiralia</taxon>
        <taxon>Lophotrochozoa</taxon>
        <taxon>Mollusca</taxon>
        <taxon>Gastropoda</taxon>
        <taxon>Heterobranchia</taxon>
        <taxon>Euthyneura</taxon>
        <taxon>Panpulmonata</taxon>
        <taxon>Hygrophila</taxon>
        <taxon>Lymnaeoidea</taxon>
        <taxon>Lymnaeidae</taxon>
        <taxon>Lymnaea</taxon>
    </lineage>
</organism>
<evidence type="ECO:0000259" key="2">
    <source>
        <dbReference type="PROSITE" id="PS50268"/>
    </source>
</evidence>
<dbReference type="AlphaFoldDB" id="A0AAV2H7G7"/>
<evidence type="ECO:0000313" key="3">
    <source>
        <dbReference type="EMBL" id="CAL1529073.1"/>
    </source>
</evidence>
<proteinExistence type="predicted"/>
<dbReference type="Gene3D" id="2.60.40.60">
    <property type="entry name" value="Cadherins"/>
    <property type="match status" value="1"/>
</dbReference>
<dbReference type="Proteomes" id="UP001497497">
    <property type="component" value="Unassembled WGS sequence"/>
</dbReference>
<dbReference type="PROSITE" id="PS50268">
    <property type="entry name" value="CADHERIN_2"/>
    <property type="match status" value="1"/>
</dbReference>
<dbReference type="InterPro" id="IPR015919">
    <property type="entry name" value="Cadherin-like_sf"/>
</dbReference>
<name>A0AAV2H7G7_LYMST</name>
<dbReference type="EMBL" id="CAXITT010000042">
    <property type="protein sequence ID" value="CAL1529073.1"/>
    <property type="molecule type" value="Genomic_DNA"/>
</dbReference>
<evidence type="ECO:0000256" key="1">
    <source>
        <dbReference type="PROSITE-ProRule" id="PRU00043"/>
    </source>
</evidence>
<dbReference type="CDD" id="cd11304">
    <property type="entry name" value="Cadherin_repeat"/>
    <property type="match status" value="1"/>
</dbReference>
<protein>
    <recommendedName>
        <fullName evidence="2">Cadherin domain-containing protein</fullName>
    </recommendedName>
</protein>
<dbReference type="InterPro" id="IPR002126">
    <property type="entry name" value="Cadherin-like_dom"/>
</dbReference>
<dbReference type="GO" id="GO:0016020">
    <property type="term" value="C:membrane"/>
    <property type="evidence" value="ECO:0007669"/>
    <property type="project" value="InterPro"/>
</dbReference>
<dbReference type="SUPFAM" id="SSF49313">
    <property type="entry name" value="Cadherin-like"/>
    <property type="match status" value="1"/>
</dbReference>
<accession>A0AAV2H7G7</accession>
<comment type="caution">
    <text evidence="3">The sequence shown here is derived from an EMBL/GenBank/DDBJ whole genome shotgun (WGS) entry which is preliminary data.</text>
</comment>
<sequence length="96" mass="10604">FTIREDVAPSNQVWYKANATGNDSPDDYVSYSLSPSTHFTISKLTGEIFLKTLAPDYEVYGPLYALKVCAEDTPNPTAFTACQNISVTIIDVNDMM</sequence>
<keyword evidence="1" id="KW-0106">Calcium</keyword>
<reference evidence="3 4" key="1">
    <citation type="submission" date="2024-04" db="EMBL/GenBank/DDBJ databases">
        <authorList>
            <consortium name="Genoscope - CEA"/>
            <person name="William W."/>
        </authorList>
    </citation>
    <scope>NUCLEOTIDE SEQUENCE [LARGE SCALE GENOMIC DNA]</scope>
</reference>